<dbReference type="KEGG" id="scl:sce6672"/>
<dbReference type="AlphaFoldDB" id="A9GQ35"/>
<dbReference type="HOGENOM" id="CLU_1377352_0_0_7"/>
<dbReference type="EMBL" id="AM746676">
    <property type="protein sequence ID" value="CAN96841.1"/>
    <property type="molecule type" value="Genomic_DNA"/>
</dbReference>
<dbReference type="eggNOG" id="ENOG5030SR2">
    <property type="taxonomic scope" value="Bacteria"/>
</dbReference>
<sequence length="198" mass="21761">MGEGRIENAMRDRWGFGCFPDKVWIARRVDAPLPDGAKALPALEATWQLEAWLADGVHGRVLLAEIGEALGIPVSTGPSFDPRALGARLREALLDGRLHAYRMPYVASGARFAPPEPIERDAPAPAPREDKTWVGIQLMDDGDPPQPVPFKRYRIELPDRSVREGLLDQNGQAVIVGIDAGTCKISFPQLHADDWRPA</sequence>
<dbReference type="OrthoDB" id="5526731at2"/>
<keyword evidence="2" id="KW-1185">Reference proteome</keyword>
<dbReference type="BioCyc" id="SCEL448385:SCE_RS49600-MONOMER"/>
<evidence type="ECO:0000313" key="1">
    <source>
        <dbReference type="EMBL" id="CAN96841.1"/>
    </source>
</evidence>
<dbReference type="STRING" id="448385.sce6672"/>
<organism evidence="1 2">
    <name type="scientific">Sorangium cellulosum (strain So ce56)</name>
    <name type="common">Polyangium cellulosum (strain So ce56)</name>
    <dbReference type="NCBI Taxonomy" id="448385"/>
    <lineage>
        <taxon>Bacteria</taxon>
        <taxon>Pseudomonadati</taxon>
        <taxon>Myxococcota</taxon>
        <taxon>Polyangia</taxon>
        <taxon>Polyangiales</taxon>
        <taxon>Polyangiaceae</taxon>
        <taxon>Sorangium</taxon>
    </lineage>
</organism>
<dbReference type="Proteomes" id="UP000002139">
    <property type="component" value="Chromosome"/>
</dbReference>
<gene>
    <name evidence="1" type="ordered locus">sce6672</name>
</gene>
<dbReference type="RefSeq" id="WP_012239283.1">
    <property type="nucleotide sequence ID" value="NC_010162.1"/>
</dbReference>
<protein>
    <submittedName>
        <fullName evidence="1">Uncharacterized protein</fullName>
    </submittedName>
</protein>
<evidence type="ECO:0000313" key="2">
    <source>
        <dbReference type="Proteomes" id="UP000002139"/>
    </source>
</evidence>
<reference evidence="1 2" key="1">
    <citation type="journal article" date="2007" name="Nat. Biotechnol.">
        <title>Complete genome sequence of the myxobacterium Sorangium cellulosum.</title>
        <authorList>
            <person name="Schneiker S."/>
            <person name="Perlova O."/>
            <person name="Kaiser O."/>
            <person name="Gerth K."/>
            <person name="Alici A."/>
            <person name="Altmeyer M.O."/>
            <person name="Bartels D."/>
            <person name="Bekel T."/>
            <person name="Beyer S."/>
            <person name="Bode E."/>
            <person name="Bode H.B."/>
            <person name="Bolten C.J."/>
            <person name="Choudhuri J.V."/>
            <person name="Doss S."/>
            <person name="Elnakady Y.A."/>
            <person name="Frank B."/>
            <person name="Gaigalat L."/>
            <person name="Goesmann A."/>
            <person name="Groeger C."/>
            <person name="Gross F."/>
            <person name="Jelsbak L."/>
            <person name="Jelsbak L."/>
            <person name="Kalinowski J."/>
            <person name="Kegler C."/>
            <person name="Knauber T."/>
            <person name="Konietzny S."/>
            <person name="Kopp M."/>
            <person name="Krause L."/>
            <person name="Krug D."/>
            <person name="Linke B."/>
            <person name="Mahmud T."/>
            <person name="Martinez-Arias R."/>
            <person name="McHardy A.C."/>
            <person name="Merai M."/>
            <person name="Meyer F."/>
            <person name="Mormann S."/>
            <person name="Munoz-Dorado J."/>
            <person name="Perez J."/>
            <person name="Pradella S."/>
            <person name="Rachid S."/>
            <person name="Raddatz G."/>
            <person name="Rosenau F."/>
            <person name="Rueckert C."/>
            <person name="Sasse F."/>
            <person name="Scharfe M."/>
            <person name="Schuster S.C."/>
            <person name="Suen G."/>
            <person name="Treuner-Lange A."/>
            <person name="Velicer G.J."/>
            <person name="Vorholter F.-J."/>
            <person name="Weissman K.J."/>
            <person name="Welch R.D."/>
            <person name="Wenzel S.C."/>
            <person name="Whitworth D.E."/>
            <person name="Wilhelm S."/>
            <person name="Wittmann C."/>
            <person name="Bloecker H."/>
            <person name="Puehler A."/>
            <person name="Mueller R."/>
        </authorList>
    </citation>
    <scope>NUCLEOTIDE SEQUENCE [LARGE SCALE GENOMIC DNA]</scope>
    <source>
        <strain evidence="2">So ce56</strain>
    </source>
</reference>
<accession>A9GQ35</accession>
<name>A9GQ35_SORC5</name>
<proteinExistence type="predicted"/>